<evidence type="ECO:0000313" key="9">
    <source>
        <dbReference type="Proteomes" id="UP001201812"/>
    </source>
</evidence>
<dbReference type="AlphaFoldDB" id="A0AAD4R354"/>
<proteinExistence type="inferred from homology"/>
<evidence type="ECO:0000256" key="4">
    <source>
        <dbReference type="ARBA" id="ARBA00023163"/>
    </source>
</evidence>
<evidence type="ECO:0000256" key="1">
    <source>
        <dbReference type="ARBA" id="ARBA00004123"/>
    </source>
</evidence>
<dbReference type="EMBL" id="JAKKPZ010000007">
    <property type="protein sequence ID" value="KAI1719050.1"/>
    <property type="molecule type" value="Genomic_DNA"/>
</dbReference>
<reference evidence="8" key="1">
    <citation type="submission" date="2022-01" db="EMBL/GenBank/DDBJ databases">
        <title>Genome Sequence Resource for Two Populations of Ditylenchus destructor, the Migratory Endoparasitic Phytonematode.</title>
        <authorList>
            <person name="Zhang H."/>
            <person name="Lin R."/>
            <person name="Xie B."/>
        </authorList>
    </citation>
    <scope>NUCLEOTIDE SEQUENCE</scope>
    <source>
        <strain evidence="8">BazhouSP</strain>
    </source>
</reference>
<gene>
    <name evidence="8" type="ORF">DdX_06171</name>
</gene>
<organism evidence="8 9">
    <name type="scientific">Ditylenchus destructor</name>
    <dbReference type="NCBI Taxonomy" id="166010"/>
    <lineage>
        <taxon>Eukaryota</taxon>
        <taxon>Metazoa</taxon>
        <taxon>Ecdysozoa</taxon>
        <taxon>Nematoda</taxon>
        <taxon>Chromadorea</taxon>
        <taxon>Rhabditida</taxon>
        <taxon>Tylenchina</taxon>
        <taxon>Tylenchomorpha</taxon>
        <taxon>Sphaerularioidea</taxon>
        <taxon>Anguinidae</taxon>
        <taxon>Anguininae</taxon>
        <taxon>Ditylenchus</taxon>
    </lineage>
</organism>
<keyword evidence="4" id="KW-0804">Transcription</keyword>
<protein>
    <submittedName>
        <fullName evidence="8">Transcription initiation factor TFIID component TAF4 family domain-containing protein</fullName>
    </submittedName>
</protein>
<evidence type="ECO:0000256" key="5">
    <source>
        <dbReference type="ARBA" id="ARBA00023242"/>
    </source>
</evidence>
<keyword evidence="3" id="KW-0805">Transcription regulation</keyword>
<dbReference type="Proteomes" id="UP001201812">
    <property type="component" value="Unassembled WGS sequence"/>
</dbReference>
<evidence type="ECO:0000313" key="8">
    <source>
        <dbReference type="EMBL" id="KAI1719050.1"/>
    </source>
</evidence>
<evidence type="ECO:0000259" key="7">
    <source>
        <dbReference type="Pfam" id="PF05236"/>
    </source>
</evidence>
<evidence type="ECO:0000256" key="6">
    <source>
        <dbReference type="SAM" id="Coils"/>
    </source>
</evidence>
<comment type="similarity">
    <text evidence="2">Belongs to the TAF4 family.</text>
</comment>
<dbReference type="Pfam" id="PF05236">
    <property type="entry name" value="TAF4"/>
    <property type="match status" value="1"/>
</dbReference>
<sequence length="219" mass="25196">MRLKLRTVKSPDLFSNVPVNFELLSPNLNKKSFLDDNLLASRIFVFMTDCENVDDEALSIISNHTEAIVRKILERMLRLAEHRLENLNLNPLYTQVDDPRVQVKFLQDAKQKMSEKRGLLDLVKEKRKERDEAAALTTNQMALAALDMPVSIKRCSEITTHGKQMGNHPLERHAQRNATLKSHRPKITVLALRDLQYVLGLNPILIRRLYLSTIHRGRG</sequence>
<name>A0AAD4R354_9BILA</name>
<feature type="coiled-coil region" evidence="6">
    <location>
        <begin position="70"/>
        <end position="126"/>
    </location>
</feature>
<comment type="subcellular location">
    <subcellularLocation>
        <location evidence="1">Nucleus</location>
    </subcellularLocation>
</comment>
<keyword evidence="9" id="KW-1185">Reference proteome</keyword>
<comment type="caution">
    <text evidence="8">The sequence shown here is derived from an EMBL/GenBank/DDBJ whole genome shotgun (WGS) entry which is preliminary data.</text>
</comment>
<feature type="domain" description="Transcription initiation factor TFIID component TAF4 C-terminal" evidence="7">
    <location>
        <begin position="29"/>
        <end position="125"/>
    </location>
</feature>
<dbReference type="GO" id="GO:0006352">
    <property type="term" value="P:DNA-templated transcription initiation"/>
    <property type="evidence" value="ECO:0007669"/>
    <property type="project" value="InterPro"/>
</dbReference>
<keyword evidence="6" id="KW-0175">Coiled coil</keyword>
<evidence type="ECO:0000256" key="2">
    <source>
        <dbReference type="ARBA" id="ARBA00006178"/>
    </source>
</evidence>
<dbReference type="GO" id="GO:0005669">
    <property type="term" value="C:transcription factor TFIID complex"/>
    <property type="evidence" value="ECO:0007669"/>
    <property type="project" value="InterPro"/>
</dbReference>
<accession>A0AAD4R354</accession>
<keyword evidence="5" id="KW-0539">Nucleus</keyword>
<evidence type="ECO:0000256" key="3">
    <source>
        <dbReference type="ARBA" id="ARBA00023015"/>
    </source>
</evidence>
<dbReference type="InterPro" id="IPR007900">
    <property type="entry name" value="TAF4_C"/>
</dbReference>